<comment type="caution">
    <text evidence="5">The sequence shown here is derived from an EMBL/GenBank/DDBJ whole genome shotgun (WGS) entry which is preliminary data.</text>
</comment>
<dbReference type="GO" id="GO:0003824">
    <property type="term" value="F:catalytic activity"/>
    <property type="evidence" value="ECO:0007669"/>
    <property type="project" value="InterPro"/>
</dbReference>
<dbReference type="EMBL" id="QXIW01000001">
    <property type="protein sequence ID" value="RIE15202.1"/>
    <property type="molecule type" value="Genomic_DNA"/>
</dbReference>
<dbReference type="Proteomes" id="UP000266042">
    <property type="component" value="Unassembled WGS sequence"/>
</dbReference>
<dbReference type="InterPro" id="IPR036265">
    <property type="entry name" value="HIT-like_sf"/>
</dbReference>
<evidence type="ECO:0000256" key="2">
    <source>
        <dbReference type="PIRSR" id="PIRSR601310-3"/>
    </source>
</evidence>
<dbReference type="AlphaFoldDB" id="A0A398DI23"/>
<dbReference type="PROSITE" id="PS51084">
    <property type="entry name" value="HIT_2"/>
    <property type="match status" value="1"/>
</dbReference>
<dbReference type="PRINTS" id="PR00332">
    <property type="entry name" value="HISTRIAD"/>
</dbReference>
<dbReference type="Pfam" id="PF11969">
    <property type="entry name" value="DcpS_C"/>
    <property type="match status" value="1"/>
</dbReference>
<gene>
    <name evidence="6" type="ORF">SMC2_00450</name>
    <name evidence="5" type="ORF">SMC3_00025</name>
</gene>
<feature type="short sequence motif" description="Histidine triad motif" evidence="2 3">
    <location>
        <begin position="102"/>
        <end position="106"/>
    </location>
</feature>
<dbReference type="InterPro" id="IPR011146">
    <property type="entry name" value="HIT-like"/>
</dbReference>
<organism evidence="5 8">
    <name type="scientific">Candidatus Cryosericum hinesii</name>
    <dbReference type="NCBI Taxonomy" id="2290915"/>
    <lineage>
        <taxon>Bacteria</taxon>
        <taxon>Pseudomonadati</taxon>
        <taxon>Caldisericota/Cryosericota group</taxon>
        <taxon>Candidatus Cryosericota</taxon>
        <taxon>Candidatus Cryosericia</taxon>
        <taxon>Candidatus Cryosericales</taxon>
        <taxon>Candidatus Cryosericaceae</taxon>
        <taxon>Candidatus Cryosericum</taxon>
    </lineage>
</organism>
<keyword evidence="7" id="KW-1185">Reference proteome</keyword>
<protein>
    <submittedName>
        <fullName evidence="5">HIT domain-containing protein</fullName>
    </submittedName>
</protein>
<dbReference type="EMBL" id="QXIX01000002">
    <property type="protein sequence ID" value="RIE15732.1"/>
    <property type="molecule type" value="Genomic_DNA"/>
</dbReference>
<dbReference type="SUPFAM" id="SSF54197">
    <property type="entry name" value="HIT-like"/>
    <property type="match status" value="1"/>
</dbReference>
<dbReference type="PANTHER" id="PTHR23089">
    <property type="entry name" value="HISTIDINE TRIAD HIT PROTEIN"/>
    <property type="match status" value="1"/>
</dbReference>
<reference evidence="7 8" key="1">
    <citation type="submission" date="2018-09" db="EMBL/GenBank/DDBJ databases">
        <title>Discovery and Ecogenomic Context for Candidatus Cryosericales, a Global Caldiserica Order Active in Thawing Permafrost.</title>
        <authorList>
            <person name="Martinez M.A."/>
            <person name="Woodcroft B.J."/>
            <person name="Ignacio Espinoza J.C."/>
            <person name="Zayed A."/>
            <person name="Singleton C.M."/>
            <person name="Boyd J."/>
            <person name="Li Y.-F."/>
            <person name="Purvine S."/>
            <person name="Maughan H."/>
            <person name="Hodgkins S.B."/>
            <person name="Anderson D."/>
            <person name="Sederholm M."/>
            <person name="Temperton B."/>
            <person name="Saleska S.R."/>
            <person name="Tyson G.W."/>
            <person name="Rich V.I."/>
        </authorList>
    </citation>
    <scope>NUCLEOTIDE SEQUENCE [LARGE SCALE GENOMIC DNA]</scope>
    <source>
        <strain evidence="6 7">SMC2</strain>
        <strain evidence="5 8">SMC3</strain>
    </source>
</reference>
<sequence>MMSANEQNCVFCRVGRHEAPAEYVYEDETVFVIKDRFPKAPVHLLVIPRKHIARIDALGAEDNELIVHLFEVIRLIAVKYHLEAGYRVMINSGAEGGQTVSHLHVHIIAGKCLGSREDAAL</sequence>
<evidence type="ECO:0000256" key="3">
    <source>
        <dbReference type="PROSITE-ProRule" id="PRU00464"/>
    </source>
</evidence>
<proteinExistence type="predicted"/>
<evidence type="ECO:0000313" key="8">
    <source>
        <dbReference type="Proteomes" id="UP000266042"/>
    </source>
</evidence>
<dbReference type="PROSITE" id="PS00892">
    <property type="entry name" value="HIT_1"/>
    <property type="match status" value="1"/>
</dbReference>
<feature type="domain" description="HIT" evidence="4">
    <location>
        <begin position="10"/>
        <end position="121"/>
    </location>
</feature>
<feature type="active site" description="Tele-AMP-histidine intermediate" evidence="1">
    <location>
        <position position="104"/>
    </location>
</feature>
<dbReference type="RefSeq" id="WP_119086700.1">
    <property type="nucleotide sequence ID" value="NZ_QXIV01000001.1"/>
</dbReference>
<accession>A0A398DI23</accession>
<evidence type="ECO:0000313" key="6">
    <source>
        <dbReference type="EMBL" id="RIE15732.1"/>
    </source>
</evidence>
<dbReference type="InterPro" id="IPR019808">
    <property type="entry name" value="Histidine_triad_CS"/>
</dbReference>
<dbReference type="InterPro" id="IPR001310">
    <property type="entry name" value="Histidine_triad_HIT"/>
</dbReference>
<dbReference type="Gene3D" id="3.30.428.10">
    <property type="entry name" value="HIT-like"/>
    <property type="match status" value="1"/>
</dbReference>
<evidence type="ECO:0000259" key="4">
    <source>
        <dbReference type="PROSITE" id="PS51084"/>
    </source>
</evidence>
<evidence type="ECO:0000313" key="7">
    <source>
        <dbReference type="Proteomes" id="UP000265724"/>
    </source>
</evidence>
<name>A0A398DI23_9BACT</name>
<evidence type="ECO:0000313" key="5">
    <source>
        <dbReference type="EMBL" id="RIE15202.1"/>
    </source>
</evidence>
<evidence type="ECO:0000256" key="1">
    <source>
        <dbReference type="PIRSR" id="PIRSR601310-1"/>
    </source>
</evidence>
<dbReference type="Proteomes" id="UP000265724">
    <property type="component" value="Unassembled WGS sequence"/>
</dbReference>